<dbReference type="SUPFAM" id="SSF56801">
    <property type="entry name" value="Acetyl-CoA synthetase-like"/>
    <property type="match status" value="1"/>
</dbReference>
<keyword evidence="3" id="KW-0547">Nucleotide-binding</keyword>
<dbReference type="Gene3D" id="3.40.50.12780">
    <property type="entry name" value="N-terminal domain of ligase-like"/>
    <property type="match status" value="1"/>
</dbReference>
<evidence type="ECO:0000259" key="6">
    <source>
        <dbReference type="Pfam" id="PF13193"/>
    </source>
</evidence>
<evidence type="ECO:0000256" key="3">
    <source>
        <dbReference type="ARBA" id="ARBA00022741"/>
    </source>
</evidence>
<dbReference type="InterPro" id="IPR000873">
    <property type="entry name" value="AMP-dep_synth/lig_dom"/>
</dbReference>
<dbReference type="InterPro" id="IPR042099">
    <property type="entry name" value="ANL_N_sf"/>
</dbReference>
<organism evidence="7 8">
    <name type="scientific">Microbacterium deminutum</name>
    <dbReference type="NCBI Taxonomy" id="344164"/>
    <lineage>
        <taxon>Bacteria</taxon>
        <taxon>Bacillati</taxon>
        <taxon>Actinomycetota</taxon>
        <taxon>Actinomycetes</taxon>
        <taxon>Micrococcales</taxon>
        <taxon>Microbacteriaceae</taxon>
        <taxon>Microbacterium</taxon>
    </lineage>
</organism>
<evidence type="ECO:0000256" key="1">
    <source>
        <dbReference type="ARBA" id="ARBA00006432"/>
    </source>
</evidence>
<dbReference type="InterPro" id="IPR005914">
    <property type="entry name" value="Acac_CoA_synth"/>
</dbReference>
<evidence type="ECO:0000256" key="4">
    <source>
        <dbReference type="ARBA" id="ARBA00022840"/>
    </source>
</evidence>
<dbReference type="InterPro" id="IPR045851">
    <property type="entry name" value="AMP-bd_C_sf"/>
</dbReference>
<gene>
    <name evidence="7" type="ORF">GCM10009776_13970</name>
</gene>
<dbReference type="PROSITE" id="PS00455">
    <property type="entry name" value="AMP_BINDING"/>
    <property type="match status" value="1"/>
</dbReference>
<dbReference type="Gene3D" id="3.30.300.30">
    <property type="match status" value="1"/>
</dbReference>
<reference evidence="7 8" key="1">
    <citation type="journal article" date="2019" name="Int. J. Syst. Evol. Microbiol.">
        <title>The Global Catalogue of Microorganisms (GCM) 10K type strain sequencing project: providing services to taxonomists for standard genome sequencing and annotation.</title>
        <authorList>
            <consortium name="The Broad Institute Genomics Platform"/>
            <consortium name="The Broad Institute Genome Sequencing Center for Infectious Disease"/>
            <person name="Wu L."/>
            <person name="Ma J."/>
        </authorList>
    </citation>
    <scope>NUCLEOTIDE SEQUENCE [LARGE SCALE GENOMIC DNA]</scope>
    <source>
        <strain evidence="7 8">JCM 14901</strain>
    </source>
</reference>
<comment type="caution">
    <text evidence="7">The sequence shown here is derived from an EMBL/GenBank/DDBJ whole genome shotgun (WGS) entry which is preliminary data.</text>
</comment>
<dbReference type="InterPro" id="IPR020845">
    <property type="entry name" value="AMP-binding_CS"/>
</dbReference>
<evidence type="ECO:0000313" key="8">
    <source>
        <dbReference type="Proteomes" id="UP001499933"/>
    </source>
</evidence>
<dbReference type="Pfam" id="PF00501">
    <property type="entry name" value="AMP-binding"/>
    <property type="match status" value="1"/>
</dbReference>
<proteinExistence type="inferred from homology"/>
<comment type="similarity">
    <text evidence="1">Belongs to the ATP-dependent AMP-binding enzyme family.</text>
</comment>
<dbReference type="GO" id="GO:0016874">
    <property type="term" value="F:ligase activity"/>
    <property type="evidence" value="ECO:0007669"/>
    <property type="project" value="UniProtKB-KW"/>
</dbReference>
<protein>
    <submittedName>
        <fullName evidence="7">Acetoacetate--CoA ligase</fullName>
    </submittedName>
</protein>
<dbReference type="EMBL" id="BAAAOG010000002">
    <property type="protein sequence ID" value="GAA1953320.1"/>
    <property type="molecule type" value="Genomic_DNA"/>
</dbReference>
<dbReference type="InterPro" id="IPR025110">
    <property type="entry name" value="AMP-bd_C"/>
</dbReference>
<dbReference type="NCBIfam" id="NF002937">
    <property type="entry name" value="PRK03584.1"/>
    <property type="match status" value="1"/>
</dbReference>
<dbReference type="NCBIfam" id="TIGR01217">
    <property type="entry name" value="ac_ac_CoA_syn"/>
    <property type="match status" value="1"/>
</dbReference>
<keyword evidence="2 7" id="KW-0436">Ligase</keyword>
<evidence type="ECO:0000256" key="2">
    <source>
        <dbReference type="ARBA" id="ARBA00022598"/>
    </source>
</evidence>
<dbReference type="PANTHER" id="PTHR42921">
    <property type="entry name" value="ACETOACETYL-COA SYNTHETASE"/>
    <property type="match status" value="1"/>
</dbReference>
<name>A0ABN2QIX4_9MICO</name>
<keyword evidence="8" id="KW-1185">Reference proteome</keyword>
<dbReference type="PANTHER" id="PTHR42921:SF1">
    <property type="entry name" value="ACETOACETYL-COA SYNTHETASE"/>
    <property type="match status" value="1"/>
</dbReference>
<dbReference type="Proteomes" id="UP001499933">
    <property type="component" value="Unassembled WGS sequence"/>
</dbReference>
<accession>A0ABN2QIX4</accession>
<evidence type="ECO:0000313" key="7">
    <source>
        <dbReference type="EMBL" id="GAA1953320.1"/>
    </source>
</evidence>
<feature type="domain" description="AMP-binding enzyme C-terminal" evidence="6">
    <location>
        <begin position="536"/>
        <end position="610"/>
    </location>
</feature>
<keyword evidence="4" id="KW-0067">ATP-binding</keyword>
<feature type="domain" description="AMP-dependent synthetase/ligase" evidence="5">
    <location>
        <begin position="106"/>
        <end position="469"/>
    </location>
</feature>
<dbReference type="Pfam" id="PF13193">
    <property type="entry name" value="AMP-binding_C"/>
    <property type="match status" value="1"/>
</dbReference>
<evidence type="ECO:0000259" key="5">
    <source>
        <dbReference type="Pfam" id="PF00501"/>
    </source>
</evidence>
<dbReference type="RefSeq" id="WP_344092751.1">
    <property type="nucleotide sequence ID" value="NZ_BAAAOG010000002.1"/>
</dbReference>
<sequence length="662" mass="70803">MTLTAVHGETILWEPGADAASGPMGRFLAGSAQELGIELPDYRTALTWSTSDLAGFWDAVRRWFDVVGDWDGPVLADDSMPGAVWYPLARLNYAENILRHASGDLAEATAIVDLDEDGARRDISWSELAAQVGAVAASLRRLGVTTGDLIAAILPNVPEAIVGLLAAASIGATWCICSPDLSAPAAVARLGQLEPKVLIGSLGYRFGGKWFDRHEHLDSVLAQLPTVEHAIEVGPDPTRIAFDDLLAAPAGPVFERVPFAHPLWVLFTSGTTGTPKGIVHGHGGMTLEALKMFGLHFEMTPDDRYYVAANTSWMVWNTLLSNLMTGASVVTYSGSPAYPRIDRQFDLVAKAEVTMFGSGAAYLKLVQDAGLRPRDEHDLRALRLVMTTGSTLADATSLWLHEAVRPGIRLTDASGGTDVCSAFVAGNPLEPVRLGRMQGALLGVALDVFDEDGQPIRDAVGELVITRPMPAMPVTFWNDQDGARYRAAYFEAFPGVWTHGDWITLGADGTCEVLGRSDATLNRDGVRLGSSEIYGALLGMPGIRDCLVIGVDLPGGGYWLPLFVVVDEGYELDAELRDRITSAIRSHASARHVPDEIIAAPAIPVTHAGKKIEVPIKRLFAGVSPDSVDRGSLANPDALDWFARRAAVFRADLAAAGSEVSA</sequence>